<feature type="region of interest" description="Disordered" evidence="1">
    <location>
        <begin position="22"/>
        <end position="150"/>
    </location>
</feature>
<organism evidence="2 3">
    <name type="scientific">Hondaea fermentalgiana</name>
    <dbReference type="NCBI Taxonomy" id="2315210"/>
    <lineage>
        <taxon>Eukaryota</taxon>
        <taxon>Sar</taxon>
        <taxon>Stramenopiles</taxon>
        <taxon>Bigyra</taxon>
        <taxon>Labyrinthulomycetes</taxon>
        <taxon>Thraustochytrida</taxon>
        <taxon>Thraustochytriidae</taxon>
        <taxon>Hondaea</taxon>
    </lineage>
</organism>
<accession>A0A2R5GIZ0</accession>
<feature type="compositionally biased region" description="Polar residues" evidence="1">
    <location>
        <begin position="134"/>
        <end position="148"/>
    </location>
</feature>
<dbReference type="Proteomes" id="UP000241890">
    <property type="component" value="Unassembled WGS sequence"/>
</dbReference>
<dbReference type="EMBL" id="BEYU01000078">
    <property type="protein sequence ID" value="GBG30575.1"/>
    <property type="molecule type" value="Genomic_DNA"/>
</dbReference>
<dbReference type="InParanoid" id="A0A2R5GIZ0"/>
<keyword evidence="3" id="KW-1185">Reference proteome</keyword>
<sequence>MTTSDADDVILVLEEDSAQHASYNETLSAPGPPTAVLLSPSLCAPASPASATTSSSIRARADEDSDSDSDPDSGMDSSSGSENAQTASDDGAKNGRARAKAKAKADIDLDSDSDSDSDLDDDIVLSTIAKRQKNQTGNNTQGRRTSSGRTELLAARAEAEAEEKRTRENLRNADDEVAELEAMLKAQEKERAQFEKTMKEEKAKTLAQKNAHQRELAELKKLAVGETKSINTSHWSIGALVDVFGDVDDDKISFPLDVELRDTSDESRGGARATWLWNKVRAVAVARDEQKGATLLLRTRALVTVAAKARESLPSDISKWLVTGMLKAEGEEASFAAWDCLRMILSGDQTARMGVNYFMEVGLSPSTAPALPAWIPSSADLNAILDWIGMGSTGGQSRQRRVEISDWQELAYSADAEDTGFQPQSKLRAIGRIERFSNFVSLCARHKWLDTGNTEETSELIVRLCLMRVDVSARQSQVFHPSLALEHVLLAIPEKQWQEVVTRAISGFIERLLDGAKSNPRSGLMKDESAEMQALEPFCVASFAVFFCMSTLHASQPRSLEFKVLTCLCWLRNERVHAQWPLFSPQNMDESEVFQKCFGAVRVGARGAEEEDVSLAARAVAHLSLRLVIRGVESNDKDVDLNGPIYRALTVSAMCLSQLMESFEGETKGPLAAERNATYATVLELFAKLPQNDTRYLALLNVFQRYINDSILDRHRAFKLSSNRAGKSVQSKLAFAPVSNAAKTVGP</sequence>
<evidence type="ECO:0000313" key="3">
    <source>
        <dbReference type="Proteomes" id="UP000241890"/>
    </source>
</evidence>
<feature type="compositionally biased region" description="Acidic residues" evidence="1">
    <location>
        <begin position="108"/>
        <end position="123"/>
    </location>
</feature>
<gene>
    <name evidence="2" type="ORF">FCC1311_067952</name>
</gene>
<reference evidence="2 3" key="1">
    <citation type="submission" date="2017-12" db="EMBL/GenBank/DDBJ databases">
        <title>Sequencing, de novo assembly and annotation of complete genome of a new Thraustochytrid species, strain FCC1311.</title>
        <authorList>
            <person name="Sedici K."/>
            <person name="Godart F."/>
            <person name="Aiese Cigliano R."/>
            <person name="Sanseverino W."/>
            <person name="Barakat M."/>
            <person name="Ortet P."/>
            <person name="Marechal E."/>
            <person name="Cagnac O."/>
            <person name="Amato A."/>
        </authorList>
    </citation>
    <scope>NUCLEOTIDE SEQUENCE [LARGE SCALE GENOMIC DNA]</scope>
</reference>
<dbReference type="AlphaFoldDB" id="A0A2R5GIZ0"/>
<comment type="caution">
    <text evidence="2">The sequence shown here is derived from an EMBL/GenBank/DDBJ whole genome shotgun (WGS) entry which is preliminary data.</text>
</comment>
<evidence type="ECO:0000256" key="1">
    <source>
        <dbReference type="SAM" id="MobiDB-lite"/>
    </source>
</evidence>
<protein>
    <submittedName>
        <fullName evidence="2">Uncharacterized protein</fullName>
    </submittedName>
</protein>
<feature type="compositionally biased region" description="Acidic residues" evidence="1">
    <location>
        <begin position="63"/>
        <end position="73"/>
    </location>
</feature>
<proteinExistence type="predicted"/>
<feature type="compositionally biased region" description="Low complexity" evidence="1">
    <location>
        <begin position="35"/>
        <end position="58"/>
    </location>
</feature>
<name>A0A2R5GIZ0_9STRA</name>
<evidence type="ECO:0000313" key="2">
    <source>
        <dbReference type="EMBL" id="GBG30575.1"/>
    </source>
</evidence>